<organism evidence="1">
    <name type="scientific">marine metagenome</name>
    <dbReference type="NCBI Taxonomy" id="408172"/>
    <lineage>
        <taxon>unclassified sequences</taxon>
        <taxon>metagenomes</taxon>
        <taxon>ecological metagenomes</taxon>
    </lineage>
</organism>
<evidence type="ECO:0008006" key="2">
    <source>
        <dbReference type="Google" id="ProtNLM"/>
    </source>
</evidence>
<evidence type="ECO:0000313" key="1">
    <source>
        <dbReference type="EMBL" id="SVD58554.1"/>
    </source>
</evidence>
<name>A0A382WIW4_9ZZZZ</name>
<dbReference type="EMBL" id="UINC01160101">
    <property type="protein sequence ID" value="SVD58554.1"/>
    <property type="molecule type" value="Genomic_DNA"/>
</dbReference>
<dbReference type="AlphaFoldDB" id="A0A382WIW4"/>
<gene>
    <name evidence="1" type="ORF">METZ01_LOCUS411408</name>
</gene>
<proteinExistence type="predicted"/>
<accession>A0A382WIW4</accession>
<protein>
    <recommendedName>
        <fullName evidence="2">Prolyl 4-hydroxylase alpha subunit Fe(2+) 2OG dioxygenase domain-containing protein</fullName>
    </recommendedName>
</protein>
<dbReference type="Gene3D" id="2.60.120.620">
    <property type="entry name" value="q2cbj1_9rhob like domain"/>
    <property type="match status" value="1"/>
</dbReference>
<reference evidence="1" key="1">
    <citation type="submission" date="2018-05" db="EMBL/GenBank/DDBJ databases">
        <authorList>
            <person name="Lanie J.A."/>
            <person name="Ng W.-L."/>
            <person name="Kazmierczak K.M."/>
            <person name="Andrzejewski T.M."/>
            <person name="Davidsen T.M."/>
            <person name="Wayne K.J."/>
            <person name="Tettelin H."/>
            <person name="Glass J.I."/>
            <person name="Rusch D."/>
            <person name="Podicherti R."/>
            <person name="Tsui H.-C.T."/>
            <person name="Winkler M.E."/>
        </authorList>
    </citation>
    <scope>NUCLEOTIDE SEQUENCE</scope>
</reference>
<sequence>MNPAIISWDYFTEKFPVKVRSIEGNANMEVVNRFLERDIRDSGQGALSAAKCYRTHWKMHKSYDSFALLNNAVLDFAKKFPLATHTDEEGTPKEIPLKVLESWGLIYSKGDSTDLHSHWPALWSYCYCVKACEKCVPLYFPTLDGDHEVPHKTGQIILWPAWISHEVYKQECDHDRIVVSGNIYTDL</sequence>